<dbReference type="InterPro" id="IPR043128">
    <property type="entry name" value="Rev_trsase/Diguanyl_cyclase"/>
</dbReference>
<comment type="cofactor">
    <cofactor evidence="1">
        <name>Mg(2+)</name>
        <dbReference type="ChEBI" id="CHEBI:18420"/>
    </cofactor>
</comment>
<sequence>MNRKAGLLAALILALTLVPMWSVVLDEIKHQRRATVEAARNDAMNLATAFEAHVHSAIRLMDIVLLDMREDVLEHSDFQQYVHEELQAYGSFVTQLAVIDRNGLLVFSNLAPSVKPVDLSDREHFRVHRDNPQEDRLFISKPVLGRVSKQWTIQFTRPIHQNGEFAGVLVLSVPTSFFADYYQQINVGPNGTIALVGTDRSLRAIASGTPIPGRYGRFKLPEDRPYFDPKAPAHGYYEGVSSIDGDYRLGAYRRLPAESVVVVVLLAPKDFMASFHERKELLIASAGIISLLLSLVALLLFVLSSRYFQSTDRLRQAHDQLAQLANTDVLTGISSRRSFLASLEAELTRARRHNESLSLLMLDIDHFKRVNDVHGHPIGDAVLKQFTATCAGMLRAHDLFGRLGGEEFAVALPHTDTEGALSVAEKIRTAIEQMPIATSVGDIHITVSIGLAQADAGEHEVEQLIARADKALYEAKHGGRNRVCAAEPRPFDCPSA</sequence>
<evidence type="ECO:0000256" key="10">
    <source>
        <dbReference type="SAM" id="Phobius"/>
    </source>
</evidence>
<dbReference type="GO" id="GO:0005886">
    <property type="term" value="C:plasma membrane"/>
    <property type="evidence" value="ECO:0007669"/>
    <property type="project" value="UniProtKB-SubCell"/>
</dbReference>
<keyword evidence="7 10" id="KW-1133">Transmembrane helix</keyword>
<dbReference type="InterPro" id="IPR029787">
    <property type="entry name" value="Nucleotide_cyclase"/>
</dbReference>
<dbReference type="EMBL" id="CP007509">
    <property type="protein sequence ID" value="AHY41431.1"/>
    <property type="molecule type" value="Genomic_DNA"/>
</dbReference>
<name>A0A023WN60_STUST</name>
<dbReference type="NCBIfam" id="TIGR00254">
    <property type="entry name" value="GGDEF"/>
    <property type="match status" value="1"/>
</dbReference>
<dbReference type="Pfam" id="PF00990">
    <property type="entry name" value="GGDEF"/>
    <property type="match status" value="1"/>
</dbReference>
<evidence type="ECO:0000313" key="13">
    <source>
        <dbReference type="Proteomes" id="UP000025238"/>
    </source>
</evidence>
<proteinExistence type="predicted"/>
<keyword evidence="6 10" id="KW-0812">Transmembrane</keyword>
<evidence type="ECO:0000256" key="2">
    <source>
        <dbReference type="ARBA" id="ARBA00004533"/>
    </source>
</evidence>
<dbReference type="InterPro" id="IPR050469">
    <property type="entry name" value="Diguanylate_Cyclase"/>
</dbReference>
<dbReference type="Gene3D" id="3.30.70.270">
    <property type="match status" value="1"/>
</dbReference>
<dbReference type="PATRIC" id="fig|316.97.peg.552"/>
<evidence type="ECO:0000259" key="11">
    <source>
        <dbReference type="PROSITE" id="PS50887"/>
    </source>
</evidence>
<dbReference type="PROSITE" id="PS50887">
    <property type="entry name" value="GGDEF"/>
    <property type="match status" value="1"/>
</dbReference>
<dbReference type="CDD" id="cd12914">
    <property type="entry name" value="PDC1_DGC_like"/>
    <property type="match status" value="1"/>
</dbReference>
<dbReference type="InterPro" id="IPR033479">
    <property type="entry name" value="dCache_1"/>
</dbReference>
<evidence type="ECO:0000313" key="12">
    <source>
        <dbReference type="EMBL" id="AHY41431.1"/>
    </source>
</evidence>
<evidence type="ECO:0000256" key="8">
    <source>
        <dbReference type="ARBA" id="ARBA00023136"/>
    </source>
</evidence>
<dbReference type="InterPro" id="IPR029151">
    <property type="entry name" value="Sensor-like_sf"/>
</dbReference>
<keyword evidence="5" id="KW-1003">Cell membrane</keyword>
<evidence type="ECO:0000256" key="7">
    <source>
        <dbReference type="ARBA" id="ARBA00022989"/>
    </source>
</evidence>
<dbReference type="AlphaFoldDB" id="A0A023WN60"/>
<dbReference type="PANTHER" id="PTHR45138:SF9">
    <property type="entry name" value="DIGUANYLATE CYCLASE DGCM-RELATED"/>
    <property type="match status" value="1"/>
</dbReference>
<dbReference type="Gene3D" id="3.30.450.20">
    <property type="entry name" value="PAS domain"/>
    <property type="match status" value="2"/>
</dbReference>
<accession>A0A023WN60</accession>
<dbReference type="EC" id="2.7.7.65" evidence="4"/>
<dbReference type="Proteomes" id="UP000025238">
    <property type="component" value="Chromosome"/>
</dbReference>
<evidence type="ECO:0000256" key="6">
    <source>
        <dbReference type="ARBA" id="ARBA00022692"/>
    </source>
</evidence>
<dbReference type="KEGG" id="pstu:UIB01_02715"/>
<reference evidence="12 13" key="1">
    <citation type="submission" date="2014-03" db="EMBL/GenBank/DDBJ databases">
        <title>Complete genome sequence of Pseudomonas stutzeri 19SMN4.</title>
        <authorList>
            <person name="Brunet-Galmes I."/>
            <person name="Nogales B."/>
            <person name="Busquets A."/>
            <person name="Pena A."/>
            <person name="Gomila M."/>
            <person name="Garcia-Valdes E."/>
            <person name="Lalucat J."/>
            <person name="Bennasar A."/>
            <person name="Bosch R."/>
        </authorList>
    </citation>
    <scope>NUCLEOTIDE SEQUENCE [LARGE SCALE GENOMIC DNA]</scope>
    <source>
        <strain evidence="12 13">19SMN4</strain>
    </source>
</reference>
<evidence type="ECO:0000256" key="3">
    <source>
        <dbReference type="ARBA" id="ARBA00004651"/>
    </source>
</evidence>
<comment type="subcellular location">
    <subcellularLocation>
        <location evidence="2">Cell inner membrane</location>
    </subcellularLocation>
    <subcellularLocation>
        <location evidence="3">Cell membrane</location>
        <topology evidence="3">Multi-pass membrane protein</topology>
    </subcellularLocation>
</comment>
<dbReference type="SUPFAM" id="SSF55073">
    <property type="entry name" value="Nucleotide cyclase"/>
    <property type="match status" value="1"/>
</dbReference>
<dbReference type="SMART" id="SM00267">
    <property type="entry name" value="GGDEF"/>
    <property type="match status" value="1"/>
</dbReference>
<feature type="domain" description="GGDEF" evidence="11">
    <location>
        <begin position="355"/>
        <end position="488"/>
    </location>
</feature>
<evidence type="ECO:0000256" key="1">
    <source>
        <dbReference type="ARBA" id="ARBA00001946"/>
    </source>
</evidence>
<dbReference type="SUPFAM" id="SSF103190">
    <property type="entry name" value="Sensory domain-like"/>
    <property type="match status" value="1"/>
</dbReference>
<organism evidence="12 13">
    <name type="scientific">Stutzerimonas stutzeri</name>
    <name type="common">Pseudomonas stutzeri</name>
    <dbReference type="NCBI Taxonomy" id="316"/>
    <lineage>
        <taxon>Bacteria</taxon>
        <taxon>Pseudomonadati</taxon>
        <taxon>Pseudomonadota</taxon>
        <taxon>Gammaproteobacteria</taxon>
        <taxon>Pseudomonadales</taxon>
        <taxon>Pseudomonadaceae</taxon>
        <taxon>Stutzerimonas</taxon>
    </lineage>
</organism>
<comment type="catalytic activity">
    <reaction evidence="9">
        <text>2 GTP = 3',3'-c-di-GMP + 2 diphosphate</text>
        <dbReference type="Rhea" id="RHEA:24898"/>
        <dbReference type="ChEBI" id="CHEBI:33019"/>
        <dbReference type="ChEBI" id="CHEBI:37565"/>
        <dbReference type="ChEBI" id="CHEBI:58805"/>
        <dbReference type="EC" id="2.7.7.65"/>
    </reaction>
</comment>
<dbReference type="Pfam" id="PF02743">
    <property type="entry name" value="dCache_1"/>
    <property type="match status" value="1"/>
</dbReference>
<gene>
    <name evidence="12" type="ORF">UIB01_02715</name>
</gene>
<keyword evidence="8 10" id="KW-0472">Membrane</keyword>
<dbReference type="InterPro" id="IPR000160">
    <property type="entry name" value="GGDEF_dom"/>
</dbReference>
<evidence type="ECO:0000256" key="4">
    <source>
        <dbReference type="ARBA" id="ARBA00012528"/>
    </source>
</evidence>
<dbReference type="CDD" id="cd12915">
    <property type="entry name" value="PDC2_DGC_like"/>
    <property type="match status" value="1"/>
</dbReference>
<dbReference type="GO" id="GO:0052621">
    <property type="term" value="F:diguanylate cyclase activity"/>
    <property type="evidence" value="ECO:0007669"/>
    <property type="project" value="UniProtKB-EC"/>
</dbReference>
<evidence type="ECO:0000256" key="5">
    <source>
        <dbReference type="ARBA" id="ARBA00022475"/>
    </source>
</evidence>
<evidence type="ECO:0000256" key="9">
    <source>
        <dbReference type="ARBA" id="ARBA00034247"/>
    </source>
</evidence>
<dbReference type="CDD" id="cd01949">
    <property type="entry name" value="GGDEF"/>
    <property type="match status" value="1"/>
</dbReference>
<feature type="transmembrane region" description="Helical" evidence="10">
    <location>
        <begin position="281"/>
        <end position="303"/>
    </location>
</feature>
<dbReference type="PANTHER" id="PTHR45138">
    <property type="entry name" value="REGULATORY COMPONENTS OF SENSORY TRANSDUCTION SYSTEM"/>
    <property type="match status" value="1"/>
</dbReference>
<protein>
    <recommendedName>
        <fullName evidence="4">diguanylate cyclase</fullName>
        <ecNumber evidence="4">2.7.7.65</ecNumber>
    </recommendedName>
</protein>
<dbReference type="FunFam" id="3.30.70.270:FF:000001">
    <property type="entry name" value="Diguanylate cyclase domain protein"/>
    <property type="match status" value="1"/>
</dbReference>